<dbReference type="STRING" id="1685382.AVJ23_21150"/>
<evidence type="ECO:0000313" key="2">
    <source>
        <dbReference type="EMBL" id="KUF08755.1"/>
    </source>
</evidence>
<proteinExistence type="predicted"/>
<feature type="compositionally biased region" description="Low complexity" evidence="1">
    <location>
        <begin position="90"/>
        <end position="108"/>
    </location>
</feature>
<dbReference type="AlphaFoldDB" id="A0A0W7WDN3"/>
<feature type="region of interest" description="Disordered" evidence="1">
    <location>
        <begin position="1"/>
        <end position="108"/>
    </location>
</feature>
<feature type="compositionally biased region" description="Basic and acidic residues" evidence="1">
    <location>
        <begin position="1"/>
        <end position="17"/>
    </location>
</feature>
<dbReference type="Proteomes" id="UP000054396">
    <property type="component" value="Unassembled WGS sequence"/>
</dbReference>
<comment type="caution">
    <text evidence="2">The sequence shown here is derived from an EMBL/GenBank/DDBJ whole genome shotgun (WGS) entry which is preliminary data.</text>
</comment>
<organism evidence="2 3">
    <name type="scientific">Pseudoponticoccus marisrubri</name>
    <dbReference type="NCBI Taxonomy" id="1685382"/>
    <lineage>
        <taxon>Bacteria</taxon>
        <taxon>Pseudomonadati</taxon>
        <taxon>Pseudomonadota</taxon>
        <taxon>Alphaproteobacteria</taxon>
        <taxon>Rhodobacterales</taxon>
        <taxon>Roseobacteraceae</taxon>
        <taxon>Pseudoponticoccus</taxon>
    </lineage>
</organism>
<gene>
    <name evidence="2" type="ORF">AVJ23_21150</name>
</gene>
<evidence type="ECO:0000313" key="3">
    <source>
        <dbReference type="Proteomes" id="UP000054396"/>
    </source>
</evidence>
<dbReference type="EMBL" id="LPXO01000024">
    <property type="protein sequence ID" value="KUF08755.1"/>
    <property type="molecule type" value="Genomic_DNA"/>
</dbReference>
<reference evidence="2 3" key="1">
    <citation type="submission" date="2015-12" db="EMBL/GenBank/DDBJ databases">
        <authorList>
            <person name="Shamseldin A."/>
            <person name="Moawad H."/>
            <person name="Abd El-Rahim W.M."/>
            <person name="Sadowsky M.J."/>
        </authorList>
    </citation>
    <scope>NUCLEOTIDE SEQUENCE [LARGE SCALE GENOMIC DNA]</scope>
    <source>
        <strain evidence="2 3">SJ5A-1</strain>
    </source>
</reference>
<dbReference type="RefSeq" id="WP_058864229.1">
    <property type="nucleotide sequence ID" value="NZ_LPXO01000024.1"/>
</dbReference>
<sequence length="916" mass="95799">MNKQLRKDETFSSKEAEDAIGEDLLEQVVGGRGRGYSVASRDRKRRDTSHATAAAVAPEPEAEPERVFHGRPGFSESMQALEEARDRAQAEAQAQMPPQHAQHMAAMASQFEAHQADAASLPNHVAEAEARLAAEGPATAPSSEGGQESTEFTVLDQGIDESTSFTAEADNIKSEYAAGVETALRLDSSGAAIGFGLSASIATEMAVGSGVTVSATTETALSAGAEIMIDNGIGAELAAEASAAVAWEVSRQTDLGNGASLDSSGGVEAFMGAKGEAEGYVGDKGAKFGFDGTAGAEYTAETKQTLEASQLTATGEASVSSSGTVGMAMSAEATYEDGALTLGAGGGVDALLAGAALGGSVSIQFEDKYGTVGSAEEIRAVQSQLAHFDSAADLDEDLTETWREELRDQAKFAQHAADRATEEVERVAEPLVAFDTAVTGTIDDLATREAALAETQGTVDETRAELRAEFDSDAEFQQALEDMRAMESDRIVEAQSEVLRGNPDASFGDIARAADVAPSPEMERHFAMLEVDAPEPPSDAANDRLRAMYDADREQFEELAEFVQQEARAEAEATRLSFDKAMFTEYMGQDGIATFKETETAKVDLALSTQAAYANIAHELETRAAVAEQTSYAAAVVTANNMVAAADQNVADASQGLVSAQERLAAAQQAVEEAGRGGHKGPSLATPEDKAELAAAQGAVDHAQKALGQAMMDQQALYARADMLHPDRSMAAVEKMGDALHETAMANLESFEEAHDGAELTRMERDEQRIREDMVEFTDRLSDASNGLGDKLSAEAAEFKEKGEVLKAQLALLSAMELKERGVLGYAEEYYNEAESVLGEGVTEMARAGDVAIEEVGNAATTAGNAVVDAATTAGNAVADAATTAGNAIADTATTAGNAIADTASDAWDGITGGWW</sequence>
<accession>A0A0W7WDN3</accession>
<protein>
    <submittedName>
        <fullName evidence="2">Uncharacterized protein</fullName>
    </submittedName>
</protein>
<keyword evidence="3" id="KW-1185">Reference proteome</keyword>
<evidence type="ECO:0000256" key="1">
    <source>
        <dbReference type="SAM" id="MobiDB-lite"/>
    </source>
</evidence>
<name>A0A0W7WDN3_9RHOB</name>